<name>A0ABT3ZGF8_9HYPH</name>
<comment type="caution">
    <text evidence="2">The sequence shown here is derived from an EMBL/GenBank/DDBJ whole genome shotgun (WGS) entry which is preliminary data.</text>
</comment>
<dbReference type="CDD" id="cd04859">
    <property type="entry name" value="Prim_Pol"/>
    <property type="match status" value="1"/>
</dbReference>
<gene>
    <name evidence="2" type="ORF">OEG84_25170</name>
</gene>
<proteinExistence type="predicted"/>
<feature type="domain" description="DNA primase/polymerase bifunctional N-terminal" evidence="1">
    <location>
        <begin position="12"/>
        <end position="177"/>
    </location>
</feature>
<dbReference type="SMART" id="SM00943">
    <property type="entry name" value="Prim-Pol"/>
    <property type="match status" value="1"/>
</dbReference>
<evidence type="ECO:0000259" key="1">
    <source>
        <dbReference type="SMART" id="SM00943"/>
    </source>
</evidence>
<dbReference type="Proteomes" id="UP001073227">
    <property type="component" value="Unassembled WGS sequence"/>
</dbReference>
<evidence type="ECO:0000313" key="3">
    <source>
        <dbReference type="Proteomes" id="UP001073227"/>
    </source>
</evidence>
<reference evidence="2" key="1">
    <citation type="submission" date="2022-10" db="EMBL/GenBank/DDBJ databases">
        <title>Hoeflea sp. G2-23, isolated from marine algae.</title>
        <authorList>
            <person name="Kristyanto S."/>
            <person name="Kim J.M."/>
            <person name="Jeon C.O."/>
        </authorList>
    </citation>
    <scope>NUCLEOTIDE SEQUENCE</scope>
    <source>
        <strain evidence="2">G2-23</strain>
    </source>
</reference>
<dbReference type="Pfam" id="PF08707">
    <property type="entry name" value="PriCT_2"/>
    <property type="match status" value="1"/>
</dbReference>
<organism evidence="2 3">
    <name type="scientific">Hoeflea algicola</name>
    <dbReference type="NCBI Taxonomy" id="2983763"/>
    <lineage>
        <taxon>Bacteria</taxon>
        <taxon>Pseudomonadati</taxon>
        <taxon>Pseudomonadota</taxon>
        <taxon>Alphaproteobacteria</taxon>
        <taxon>Hyphomicrobiales</taxon>
        <taxon>Rhizobiaceae</taxon>
        <taxon>Hoeflea</taxon>
    </lineage>
</organism>
<evidence type="ECO:0000313" key="2">
    <source>
        <dbReference type="EMBL" id="MCY0150900.1"/>
    </source>
</evidence>
<protein>
    <submittedName>
        <fullName evidence="2">Bifunctional DNA primase/polymerase</fullName>
    </submittedName>
</protein>
<keyword evidence="3" id="KW-1185">Reference proteome</keyword>
<dbReference type="InterPro" id="IPR014819">
    <property type="entry name" value="PriCT_2"/>
</dbReference>
<dbReference type="SUPFAM" id="SSF56747">
    <property type="entry name" value="Prim-pol domain"/>
    <property type="match status" value="1"/>
</dbReference>
<sequence length="750" mass="81001">MSDTTVSNRETALALAAAGFSIFPCHSGGEKAKAPKPFIKWREASTTNERQIAQWWQKWPDAAIGLDLAKSGLIVVDADRHDPDKDGVEAFGQLMGDHGFDPDSAPLVATPSAGNHHYFRQRAGETLGNSEGLLKDKGINIRGHGGYVVAPGTVMADGRVYELWGDLDNVPVIPDWLHKLITTPLEPVREKINTGSHDRAEIDEIAELLGYISPDSGYQDWLAALMAVHAATGGSSTGLAVADDWSARGSKYKGTKELSAKWKSFKGQGVNLATLAALARENGADLSAIAIKHRGHEHDYDPVEAAEAARRLIENIDGTLADAETGEIVSPYATGDQVTAIDYPPGLVGDIAKWIVDTARRPQPELAIGAALAIVGTVAGRQFAGPTMSGTHLYILGLAPTGKGKDHPLQSIGRIMAAANLSVHLGPSEFISMPAVVNFLVRKPLSICAMDEFGGFMKRINSKRASGFEGAISKVIRTMWSSSFAPYMTPEWAQKASETIHAPSITLYGASTPEQFYSSMEGASLEDGTLNRFLLVNGRSTAREKEPKGKASVVPDHIREALRRIYFASGEMATTWRNDPYVDPAAQGAVKALEWSADGAHDRYMAFSAEIEALIDKDPESGAFYARTVEMALRIATIVAIGRMEGIKLQSSDLEYGIMVARQSAEFMAAGAAEWMADNENQANAQKIMRCIKARGGTASNRDLVRSLQNAIKPRDLKDILQSMCDGGQLERQEITNPKGRSTIRYQVGK</sequence>
<dbReference type="EMBL" id="JAOVZR010000004">
    <property type="protein sequence ID" value="MCY0150900.1"/>
    <property type="molecule type" value="Genomic_DNA"/>
</dbReference>
<dbReference type="Pfam" id="PF09250">
    <property type="entry name" value="Prim-Pol"/>
    <property type="match status" value="1"/>
</dbReference>
<accession>A0ABT3ZGF8</accession>
<dbReference type="RefSeq" id="WP_267656643.1">
    <property type="nucleotide sequence ID" value="NZ_JAOVZR010000004.1"/>
</dbReference>
<dbReference type="InterPro" id="IPR015330">
    <property type="entry name" value="DNA_primase/pol_bifunc_N"/>
</dbReference>